<dbReference type="PANTHER" id="PTHR22773">
    <property type="entry name" value="NADH DEHYDROGENASE"/>
    <property type="match status" value="1"/>
</dbReference>
<keyword evidence="5" id="KW-0830">Ubiquinone</keyword>
<evidence type="ECO:0000256" key="5">
    <source>
        <dbReference type="HAMAP-Rule" id="MF_00445"/>
    </source>
</evidence>
<proteinExistence type="inferred from homology"/>
<keyword evidence="5" id="KW-0520">NAD</keyword>
<evidence type="ECO:0000256" key="6">
    <source>
        <dbReference type="RuleBase" id="RU000320"/>
    </source>
</evidence>
<accession>A0AAP6JF45</accession>
<comment type="catalytic activity">
    <reaction evidence="5">
        <text>a quinone + NADH + 5 H(+)(in) = a quinol + NAD(+) + 4 H(+)(out)</text>
        <dbReference type="Rhea" id="RHEA:57888"/>
        <dbReference type="ChEBI" id="CHEBI:15378"/>
        <dbReference type="ChEBI" id="CHEBI:24646"/>
        <dbReference type="ChEBI" id="CHEBI:57540"/>
        <dbReference type="ChEBI" id="CHEBI:57945"/>
        <dbReference type="ChEBI" id="CHEBI:132124"/>
    </reaction>
</comment>
<dbReference type="SUPFAM" id="SSF103473">
    <property type="entry name" value="MFS general substrate transporter"/>
    <property type="match status" value="1"/>
</dbReference>
<dbReference type="InterPro" id="IPR010096">
    <property type="entry name" value="NADH-Q_OxRdtase_suN/2"/>
</dbReference>
<gene>
    <name evidence="5 8" type="primary">nuoN</name>
    <name evidence="8" type="ORF">VCB98_08235</name>
</gene>
<dbReference type="GO" id="GO:0005886">
    <property type="term" value="C:plasma membrane"/>
    <property type="evidence" value="ECO:0007669"/>
    <property type="project" value="UniProtKB-SubCell"/>
</dbReference>
<feature type="transmembrane region" description="Helical" evidence="5">
    <location>
        <begin position="405"/>
        <end position="425"/>
    </location>
</feature>
<comment type="caution">
    <text evidence="8">The sequence shown here is derived from an EMBL/GenBank/DDBJ whole genome shotgun (WGS) entry which is preliminary data.</text>
</comment>
<dbReference type="EC" id="7.1.1.-" evidence="5"/>
<keyword evidence="5" id="KW-0874">Quinone</keyword>
<feature type="domain" description="NADH:quinone oxidoreductase/Mrp antiporter transmembrane" evidence="7">
    <location>
        <begin position="126"/>
        <end position="419"/>
    </location>
</feature>
<dbReference type="PRINTS" id="PR01434">
    <property type="entry name" value="NADHDHGNASE5"/>
</dbReference>
<comment type="subunit">
    <text evidence="5">NDH-1 is composed of 14 different subunits. Subunits NuoA, H, J, K, L, M, N constitute the membrane sector of the complex.</text>
</comment>
<keyword evidence="3 5" id="KW-1133">Transmembrane helix</keyword>
<feature type="transmembrane region" description="Helical" evidence="5">
    <location>
        <begin position="370"/>
        <end position="393"/>
    </location>
</feature>
<dbReference type="HAMAP" id="MF_00445">
    <property type="entry name" value="NDH1_NuoN_1"/>
    <property type="match status" value="1"/>
</dbReference>
<evidence type="ECO:0000313" key="8">
    <source>
        <dbReference type="EMBL" id="MEA5445805.1"/>
    </source>
</evidence>
<comment type="function">
    <text evidence="5">NDH-1 shuttles electrons from NADH, via FMN and iron-sulfur (Fe-S) centers, to quinones in the respiratory chain. The immediate electron acceptor for the enzyme in this species is believed to be ubiquinone. Couples the redox reaction to proton translocation (for every two electrons transferred, four hydrogen ions are translocated across the cytoplasmic membrane), and thus conserves the redox energy in a proton gradient.</text>
</comment>
<name>A0AAP6JF45_9GAMM</name>
<evidence type="ECO:0000256" key="4">
    <source>
        <dbReference type="ARBA" id="ARBA00023136"/>
    </source>
</evidence>
<keyword evidence="5" id="KW-1003">Cell membrane</keyword>
<feature type="transmembrane region" description="Helical" evidence="5">
    <location>
        <begin position="160"/>
        <end position="181"/>
    </location>
</feature>
<feature type="transmembrane region" description="Helical" evidence="5">
    <location>
        <begin position="328"/>
        <end position="350"/>
    </location>
</feature>
<feature type="transmembrane region" description="Helical" evidence="5">
    <location>
        <begin position="38"/>
        <end position="58"/>
    </location>
</feature>
<dbReference type="Pfam" id="PF00361">
    <property type="entry name" value="Proton_antipo_M"/>
    <property type="match status" value="1"/>
</dbReference>
<feature type="transmembrane region" description="Helical" evidence="5">
    <location>
        <begin position="12"/>
        <end position="31"/>
    </location>
</feature>
<keyword evidence="5" id="KW-1278">Translocase</keyword>
<dbReference type="AlphaFoldDB" id="A0AAP6JF45"/>
<keyword evidence="9" id="KW-1185">Reference proteome</keyword>
<feature type="transmembrane region" description="Helical" evidence="5">
    <location>
        <begin position="240"/>
        <end position="262"/>
    </location>
</feature>
<keyword evidence="2 5" id="KW-0812">Transmembrane</keyword>
<feature type="transmembrane region" description="Helical" evidence="5">
    <location>
        <begin position="457"/>
        <end position="479"/>
    </location>
</feature>
<dbReference type="RefSeq" id="WP_346051593.1">
    <property type="nucleotide sequence ID" value="NZ_JAYGII010000015.1"/>
</dbReference>
<evidence type="ECO:0000256" key="2">
    <source>
        <dbReference type="ARBA" id="ARBA00022692"/>
    </source>
</evidence>
<feature type="transmembrane region" description="Helical" evidence="5">
    <location>
        <begin position="108"/>
        <end position="124"/>
    </location>
</feature>
<dbReference type="Proteomes" id="UP001302316">
    <property type="component" value="Unassembled WGS sequence"/>
</dbReference>
<comment type="subcellular location">
    <subcellularLocation>
        <location evidence="5">Cell membrane</location>
        <topology evidence="5">Multi-pass membrane protein</topology>
    </subcellularLocation>
    <subcellularLocation>
        <location evidence="1">Endomembrane system</location>
        <topology evidence="1">Multi-pass membrane protein</topology>
    </subcellularLocation>
    <subcellularLocation>
        <location evidence="6">Membrane</location>
        <topology evidence="6">Multi-pass membrane protein</topology>
    </subcellularLocation>
</comment>
<feature type="transmembrane region" description="Helical" evidence="5">
    <location>
        <begin position="274"/>
        <end position="293"/>
    </location>
</feature>
<sequence length="480" mass="51728">MNFQVPDFTPVIPEMFVAGMACLVLMVDLFLSDRNRVVTHWLTLATLAGAAILTWTIMGEAATFTFGGMFIGDSLAHVLKLFLYLSLAVVLIYSRAYLEERGMFKGEYYLLSLTALLGMMIMVSGHNLLVIYLGLELLSLSLYAMVAFNRASANAAEAAMKYFVLGAIASGVLLYGMSILYGVTGSLDVGEIAVYVSEAEISHIGLSLALSFILVGLAFKIGAVPFHMWIPDVYHGAPTAVTLFVGSAPKIAAFALFMRLLADGFGGFHEAWQGMLIVLAVLSMAVGSFLAIAQTNIKRMLAYSTITHMGFILMGVMAGTSLGYQAAMFYTLVYVLMAAGAFGMIILMSARGREAENIDDFRGLNERSPWYAACMAMLMFGMAGVPPLAGFHAKLSVINAAIDAGWVWMAVAAVVFAIISAFYYLRVVKVMYFDSAENEDLPVPEGRLGVRALLSTNALVVLALGMFPGLLMGVCVYAFA</sequence>
<evidence type="ECO:0000313" key="9">
    <source>
        <dbReference type="Proteomes" id="UP001302316"/>
    </source>
</evidence>
<reference evidence="8 9" key="1">
    <citation type="submission" date="2023-12" db="EMBL/GenBank/DDBJ databases">
        <title>Whole-genome sequencing of halo(alkali)philic microorganisms from hypersaline lakes.</title>
        <authorList>
            <person name="Sorokin D.Y."/>
            <person name="Merkel A.Y."/>
            <person name="Messina E."/>
            <person name="Yakimov M."/>
        </authorList>
    </citation>
    <scope>NUCLEOTIDE SEQUENCE [LARGE SCALE GENOMIC DNA]</scope>
    <source>
        <strain evidence="8 9">AB-CW1</strain>
    </source>
</reference>
<organism evidence="8 9">
    <name type="scientific">Natronospira elongata</name>
    <dbReference type="NCBI Taxonomy" id="3110268"/>
    <lineage>
        <taxon>Bacteria</taxon>
        <taxon>Pseudomonadati</taxon>
        <taxon>Pseudomonadota</taxon>
        <taxon>Gammaproteobacteria</taxon>
        <taxon>Natronospirales</taxon>
        <taxon>Natronospiraceae</taxon>
        <taxon>Natronospira</taxon>
    </lineage>
</organism>
<keyword evidence="5" id="KW-0813">Transport</keyword>
<feature type="transmembrane region" description="Helical" evidence="5">
    <location>
        <begin position="201"/>
        <end position="219"/>
    </location>
</feature>
<dbReference type="NCBIfam" id="NF004442">
    <property type="entry name" value="PRK05777.1-5"/>
    <property type="match status" value="1"/>
</dbReference>
<dbReference type="GO" id="GO:0012505">
    <property type="term" value="C:endomembrane system"/>
    <property type="evidence" value="ECO:0007669"/>
    <property type="project" value="UniProtKB-SubCell"/>
</dbReference>
<dbReference type="GO" id="GO:0048038">
    <property type="term" value="F:quinone binding"/>
    <property type="evidence" value="ECO:0007669"/>
    <property type="project" value="UniProtKB-KW"/>
</dbReference>
<dbReference type="GO" id="GO:0042773">
    <property type="term" value="P:ATP synthesis coupled electron transport"/>
    <property type="evidence" value="ECO:0007669"/>
    <property type="project" value="InterPro"/>
</dbReference>
<evidence type="ECO:0000256" key="3">
    <source>
        <dbReference type="ARBA" id="ARBA00022989"/>
    </source>
</evidence>
<dbReference type="GO" id="GO:0050136">
    <property type="term" value="F:NADH dehydrogenase (quinone) (non-electrogenic) activity"/>
    <property type="evidence" value="ECO:0007669"/>
    <property type="project" value="UniProtKB-UniRule"/>
</dbReference>
<dbReference type="GO" id="GO:0008137">
    <property type="term" value="F:NADH dehydrogenase (ubiquinone) activity"/>
    <property type="evidence" value="ECO:0007669"/>
    <property type="project" value="InterPro"/>
</dbReference>
<feature type="transmembrane region" description="Helical" evidence="5">
    <location>
        <begin position="130"/>
        <end position="148"/>
    </location>
</feature>
<comment type="similarity">
    <text evidence="5">Belongs to the complex I subunit 2 family.</text>
</comment>
<dbReference type="NCBIfam" id="TIGR01770">
    <property type="entry name" value="NDH_I_N"/>
    <property type="match status" value="1"/>
</dbReference>
<feature type="transmembrane region" description="Helical" evidence="5">
    <location>
        <begin position="300"/>
        <end position="322"/>
    </location>
</feature>
<keyword evidence="4 5" id="KW-0472">Membrane</keyword>
<protein>
    <recommendedName>
        <fullName evidence="5">NADH-quinone oxidoreductase subunit N</fullName>
        <ecNumber evidence="5">7.1.1.-</ecNumber>
    </recommendedName>
    <alternativeName>
        <fullName evidence="5">NADH dehydrogenase I subunit N</fullName>
    </alternativeName>
    <alternativeName>
        <fullName evidence="5">NDH-1 subunit N</fullName>
    </alternativeName>
</protein>
<dbReference type="InterPro" id="IPR036259">
    <property type="entry name" value="MFS_trans_sf"/>
</dbReference>
<dbReference type="EMBL" id="JAYGII010000015">
    <property type="protein sequence ID" value="MEA5445805.1"/>
    <property type="molecule type" value="Genomic_DNA"/>
</dbReference>
<feature type="transmembrane region" description="Helical" evidence="5">
    <location>
        <begin position="78"/>
        <end position="96"/>
    </location>
</feature>
<evidence type="ECO:0000256" key="1">
    <source>
        <dbReference type="ARBA" id="ARBA00004127"/>
    </source>
</evidence>
<evidence type="ECO:0000259" key="7">
    <source>
        <dbReference type="Pfam" id="PF00361"/>
    </source>
</evidence>
<dbReference type="InterPro" id="IPR001750">
    <property type="entry name" value="ND/Mrp_TM"/>
</dbReference>